<keyword evidence="6" id="KW-0574">Periplasm</keyword>
<dbReference type="PANTHER" id="PTHR30504:SF3">
    <property type="entry name" value="GLUCANS BIOSYNTHESIS PROTEIN D"/>
    <property type="match status" value="1"/>
</dbReference>
<dbReference type="PIRSF" id="PIRSF006281">
    <property type="entry name" value="MdoG"/>
    <property type="match status" value="1"/>
</dbReference>
<dbReference type="SUPFAM" id="SSF81296">
    <property type="entry name" value="E set domains"/>
    <property type="match status" value="1"/>
</dbReference>
<dbReference type="InterPro" id="IPR006311">
    <property type="entry name" value="TAT_signal"/>
</dbReference>
<proteinExistence type="inferred from homology"/>
<keyword evidence="5" id="KW-0732">Signal</keyword>
<evidence type="ECO:0000259" key="7">
    <source>
        <dbReference type="Pfam" id="PF04349"/>
    </source>
</evidence>
<dbReference type="InterPro" id="IPR014756">
    <property type="entry name" value="Ig_E-set"/>
</dbReference>
<keyword evidence="9" id="KW-1185">Reference proteome</keyword>
<dbReference type="Proteomes" id="UP000184248">
    <property type="component" value="Unassembled WGS sequence"/>
</dbReference>
<dbReference type="PROSITE" id="PS51318">
    <property type="entry name" value="TAT"/>
    <property type="match status" value="1"/>
</dbReference>
<dbReference type="GO" id="GO:0003824">
    <property type="term" value="F:catalytic activity"/>
    <property type="evidence" value="ECO:0007669"/>
    <property type="project" value="InterPro"/>
</dbReference>
<evidence type="ECO:0000256" key="5">
    <source>
        <dbReference type="ARBA" id="ARBA00022729"/>
    </source>
</evidence>
<dbReference type="GO" id="GO:0030288">
    <property type="term" value="C:outer membrane-bounded periplasmic space"/>
    <property type="evidence" value="ECO:0007669"/>
    <property type="project" value="TreeGrafter"/>
</dbReference>
<evidence type="ECO:0000256" key="4">
    <source>
        <dbReference type="ARBA" id="ARBA00015372"/>
    </source>
</evidence>
<comment type="similarity">
    <text evidence="3">Belongs to the OpgD/OpgG family.</text>
</comment>
<dbReference type="AlphaFoldDB" id="A0A1M6Y9K6"/>
<comment type="pathway">
    <text evidence="2">Glycan metabolism; osmoregulated periplasmic glucan (OPG) biosynthesis.</text>
</comment>
<dbReference type="InterPro" id="IPR011013">
    <property type="entry name" value="Gal_mutarotase_sf_dom"/>
</dbReference>
<dbReference type="PANTHER" id="PTHR30504">
    <property type="entry name" value="GLUCANS BIOSYNTHESIS PROTEIN"/>
    <property type="match status" value="1"/>
</dbReference>
<reference evidence="9" key="1">
    <citation type="submission" date="2016-11" db="EMBL/GenBank/DDBJ databases">
        <authorList>
            <person name="Varghese N."/>
            <person name="Submissions S."/>
        </authorList>
    </citation>
    <scope>NUCLEOTIDE SEQUENCE [LARGE SCALE GENOMIC DNA]</scope>
    <source>
        <strain evidence="9">ALO Sharm</strain>
    </source>
</reference>
<sequence length="570" mass="64386">MRATAELEWSSGVPQERYGTGMARRLTGMPCEKEPDMKRRDFLKMAGALGGSGLLPISPLLTATARVEPSGAGEPFDYAWLKGLARQLSTQDPREHAIELPAPIRNLDWDAYQAIQYRADSALWADDPGSAFRAQLFHLGLHYKTPVRIHEVVDGRAHELAYDPSRFDFGESGVEGERLPEDLGYAGFRLHHRDDWKRDVAAFLGASYFRAVSDSMQYGMSARGLAVDTASASREEEFPDFTRFWLERPEGDEESVIVYALLESASVTGAYRFVIRDREGVAMDVDAALYPRRAIERLGVAPLTSMYMVGENDRDANWDWRPEIHDSDGLSIHADSGEWIWRPLTNPKHLRFNAFGERAPRGFGLLQRDRDFDHYQDDGVFYDRRPGVWVEPKNDWGEGSVQLVELPTLDETFDNIVAFWNPAEPTRPGEEMLFGYRLYWCDTSPAQPSLARCVATRTGLGGVVGQRREYFSWRFVVDFAGGPMPLGEDVEVEPVIEASAGRVEITSARPQEAIEGYRAMFDVVPPDDGTDPITLRLYLKSGDRPLTETWLYEWTPPPAEERELRNPGHL</sequence>
<evidence type="ECO:0000256" key="2">
    <source>
        <dbReference type="ARBA" id="ARBA00005001"/>
    </source>
</evidence>
<evidence type="ECO:0000256" key="3">
    <source>
        <dbReference type="ARBA" id="ARBA00009284"/>
    </source>
</evidence>
<dbReference type="FunFam" id="2.70.98.10:FF:000001">
    <property type="entry name" value="Glucans biosynthesis protein G"/>
    <property type="match status" value="1"/>
</dbReference>
<organism evidence="8 9">
    <name type="scientific">Halomonas caseinilytica</name>
    <dbReference type="NCBI Taxonomy" id="438744"/>
    <lineage>
        <taxon>Bacteria</taxon>
        <taxon>Pseudomonadati</taxon>
        <taxon>Pseudomonadota</taxon>
        <taxon>Gammaproteobacteria</taxon>
        <taxon>Oceanospirillales</taxon>
        <taxon>Halomonadaceae</taxon>
        <taxon>Halomonas</taxon>
    </lineage>
</organism>
<dbReference type="SUPFAM" id="SSF74650">
    <property type="entry name" value="Galactose mutarotase-like"/>
    <property type="match status" value="1"/>
</dbReference>
<evidence type="ECO:0000313" key="8">
    <source>
        <dbReference type="EMBL" id="SHL14629.1"/>
    </source>
</evidence>
<protein>
    <recommendedName>
        <fullName evidence="4">Glucans biosynthesis protein D</fullName>
    </recommendedName>
</protein>
<dbReference type="UniPathway" id="UPA00637"/>
<dbReference type="Gene3D" id="2.60.40.10">
    <property type="entry name" value="Immunoglobulins"/>
    <property type="match status" value="1"/>
</dbReference>
<evidence type="ECO:0000256" key="6">
    <source>
        <dbReference type="ARBA" id="ARBA00022764"/>
    </source>
</evidence>
<dbReference type="GO" id="GO:0030246">
    <property type="term" value="F:carbohydrate binding"/>
    <property type="evidence" value="ECO:0007669"/>
    <property type="project" value="InterPro"/>
</dbReference>
<dbReference type="GO" id="GO:0051274">
    <property type="term" value="P:beta-glucan biosynthetic process"/>
    <property type="evidence" value="ECO:0007669"/>
    <property type="project" value="TreeGrafter"/>
</dbReference>
<name>A0A1M6Y9K6_9GAMM</name>
<dbReference type="EMBL" id="FRAL01000008">
    <property type="protein sequence ID" value="SHL14629.1"/>
    <property type="molecule type" value="Genomic_DNA"/>
</dbReference>
<feature type="domain" description="Glucan biosynthesis periplasmic MdoG C-terminal" evidence="7">
    <location>
        <begin position="76"/>
        <end position="554"/>
    </location>
</feature>
<dbReference type="Gene3D" id="2.70.98.10">
    <property type="match status" value="1"/>
</dbReference>
<evidence type="ECO:0000313" key="9">
    <source>
        <dbReference type="Proteomes" id="UP000184248"/>
    </source>
</evidence>
<gene>
    <name evidence="8" type="ORF">SAMN05192556_10894</name>
</gene>
<dbReference type="InterPro" id="IPR013783">
    <property type="entry name" value="Ig-like_fold"/>
</dbReference>
<evidence type="ECO:0000256" key="1">
    <source>
        <dbReference type="ARBA" id="ARBA00004418"/>
    </source>
</evidence>
<dbReference type="InterPro" id="IPR014438">
    <property type="entry name" value="Glucan_biosyn_MdoG/MdoD"/>
</dbReference>
<accession>A0A1M6Y9K6</accession>
<dbReference type="Pfam" id="PF04349">
    <property type="entry name" value="MdoG"/>
    <property type="match status" value="1"/>
</dbReference>
<dbReference type="InterPro" id="IPR014718">
    <property type="entry name" value="GH-type_carb-bd"/>
</dbReference>
<comment type="subcellular location">
    <subcellularLocation>
        <location evidence="1">Periplasm</location>
    </subcellularLocation>
</comment>
<dbReference type="InterPro" id="IPR007444">
    <property type="entry name" value="Glucan_biosyn_MdoG_C"/>
</dbReference>